<gene>
    <name evidence="1" type="ORF">Adt_31518</name>
</gene>
<dbReference type="Proteomes" id="UP001604336">
    <property type="component" value="Unassembled WGS sequence"/>
</dbReference>
<accession>A0ABD1RED4</accession>
<name>A0ABD1RED4_9LAMI</name>
<protein>
    <submittedName>
        <fullName evidence="1">Ribonuclease H</fullName>
    </submittedName>
</protein>
<evidence type="ECO:0000313" key="2">
    <source>
        <dbReference type="Proteomes" id="UP001604336"/>
    </source>
</evidence>
<dbReference type="EMBL" id="JBFOLK010000009">
    <property type="protein sequence ID" value="KAL2486762.1"/>
    <property type="molecule type" value="Genomic_DNA"/>
</dbReference>
<proteinExistence type="predicted"/>
<comment type="caution">
    <text evidence="1">The sequence shown here is derived from an EMBL/GenBank/DDBJ whole genome shotgun (WGS) entry which is preliminary data.</text>
</comment>
<evidence type="ECO:0000313" key="1">
    <source>
        <dbReference type="EMBL" id="KAL2486762.1"/>
    </source>
</evidence>
<keyword evidence="2" id="KW-1185">Reference proteome</keyword>
<dbReference type="AlphaFoldDB" id="A0ABD1RED4"/>
<reference evidence="2" key="1">
    <citation type="submission" date="2024-07" db="EMBL/GenBank/DDBJ databases">
        <title>Two chromosome-level genome assemblies of Korean endemic species Abeliophyllum distichum and Forsythia ovata (Oleaceae).</title>
        <authorList>
            <person name="Jang H."/>
        </authorList>
    </citation>
    <scope>NUCLEOTIDE SEQUENCE [LARGE SCALE GENOMIC DNA]</scope>
</reference>
<organism evidence="1 2">
    <name type="scientific">Abeliophyllum distichum</name>
    <dbReference type="NCBI Taxonomy" id="126358"/>
    <lineage>
        <taxon>Eukaryota</taxon>
        <taxon>Viridiplantae</taxon>
        <taxon>Streptophyta</taxon>
        <taxon>Embryophyta</taxon>
        <taxon>Tracheophyta</taxon>
        <taxon>Spermatophyta</taxon>
        <taxon>Magnoliopsida</taxon>
        <taxon>eudicotyledons</taxon>
        <taxon>Gunneridae</taxon>
        <taxon>Pentapetalae</taxon>
        <taxon>asterids</taxon>
        <taxon>lamiids</taxon>
        <taxon>Lamiales</taxon>
        <taxon>Oleaceae</taxon>
        <taxon>Forsythieae</taxon>
        <taxon>Abeliophyllum</taxon>
    </lineage>
</organism>
<sequence>MTNWLINSHPSRSKNVDPITFNDEDMRDVYYSQCDNLVVRAVVAQIRLDRMLVDNRSSVLYLTVTIEEEPLATHTFMEFSMVDRRSAYHGVLGRPALKEFWAVASIHNLCMKFSAERGIATVKDNRPEARR</sequence>